<evidence type="ECO:0000313" key="4">
    <source>
        <dbReference type="Proteomes" id="UP000295129"/>
    </source>
</evidence>
<evidence type="ECO:0000256" key="1">
    <source>
        <dbReference type="ARBA" id="ARBA00022676"/>
    </source>
</evidence>
<name>A0A4R6DTH2_9RHOO</name>
<dbReference type="InterPro" id="IPR002201">
    <property type="entry name" value="Glyco_trans_9"/>
</dbReference>
<organism evidence="3 4">
    <name type="scientific">Azoarcus indigens</name>
    <dbReference type="NCBI Taxonomy" id="29545"/>
    <lineage>
        <taxon>Bacteria</taxon>
        <taxon>Pseudomonadati</taxon>
        <taxon>Pseudomonadota</taxon>
        <taxon>Betaproteobacteria</taxon>
        <taxon>Rhodocyclales</taxon>
        <taxon>Zoogloeaceae</taxon>
        <taxon>Azoarcus</taxon>
    </lineage>
</organism>
<evidence type="ECO:0000256" key="2">
    <source>
        <dbReference type="ARBA" id="ARBA00022679"/>
    </source>
</evidence>
<dbReference type="Pfam" id="PF01075">
    <property type="entry name" value="Glyco_transf_9"/>
    <property type="match status" value="1"/>
</dbReference>
<dbReference type="PANTHER" id="PTHR30160">
    <property type="entry name" value="TETRAACYLDISACCHARIDE 4'-KINASE-RELATED"/>
    <property type="match status" value="1"/>
</dbReference>
<dbReference type="GO" id="GO:0008713">
    <property type="term" value="F:ADP-heptose-lipopolysaccharide heptosyltransferase activity"/>
    <property type="evidence" value="ECO:0007669"/>
    <property type="project" value="TreeGrafter"/>
</dbReference>
<proteinExistence type="predicted"/>
<dbReference type="PANTHER" id="PTHR30160:SF1">
    <property type="entry name" value="LIPOPOLYSACCHARIDE 1,2-N-ACETYLGLUCOSAMINETRANSFERASE-RELATED"/>
    <property type="match status" value="1"/>
</dbReference>
<dbReference type="EMBL" id="SNVV01000015">
    <property type="protein sequence ID" value="TDN48441.1"/>
    <property type="molecule type" value="Genomic_DNA"/>
</dbReference>
<keyword evidence="4" id="KW-1185">Reference proteome</keyword>
<accession>A0A4R6DTH2</accession>
<dbReference type="SUPFAM" id="SSF53756">
    <property type="entry name" value="UDP-Glycosyltransferase/glycogen phosphorylase"/>
    <property type="match status" value="1"/>
</dbReference>
<keyword evidence="2 3" id="KW-0808">Transferase</keyword>
<sequence length="379" mass="40856">MNAARASLLDRSREGPLGLVERIAVLRPNGVGDLVFALPALTALRQRFPRARIVYLGKPWHRSFLEGRTPLVNEVIVLPPIPGVGAPPGSRADERAIEACCAGLRYRRFDLAFQLYGGGRYSNPFLRRVGARHTFGLCAADAKPLEYSLPYVLWQNERLRLLEVVGMAGAQTLELEPRLPLLPRDVDELLGRLALLPQPFVVLSPGASDPRRRWPVERFAAVGDALAAAGAAVVVQGDNQERGLSAGVVAAMRQPALDAAGMLSLGGLAALLSRATLVVANDSGPLHLAQAVGAATVGLYWLINLFVSGPPTVARRRYAFSLRTACPVCGQDNTGRRCEHDPSFIADIAVEEVVAQALDLWRQERARPRALPPGPSAYA</sequence>
<keyword evidence="1" id="KW-0328">Glycosyltransferase</keyword>
<comment type="caution">
    <text evidence="3">The sequence shown here is derived from an EMBL/GenBank/DDBJ whole genome shotgun (WGS) entry which is preliminary data.</text>
</comment>
<dbReference type="RefSeq" id="WP_133593587.1">
    <property type="nucleotide sequence ID" value="NZ_SNVV01000015.1"/>
</dbReference>
<dbReference type="GO" id="GO:0005829">
    <property type="term" value="C:cytosol"/>
    <property type="evidence" value="ECO:0007669"/>
    <property type="project" value="TreeGrafter"/>
</dbReference>
<protein>
    <submittedName>
        <fullName evidence="3">ADP-heptose:LPS heptosyltransferase</fullName>
    </submittedName>
</protein>
<evidence type="ECO:0000313" key="3">
    <source>
        <dbReference type="EMBL" id="TDN48441.1"/>
    </source>
</evidence>
<dbReference type="OrthoDB" id="9781892at2"/>
<reference evidence="3 4" key="1">
    <citation type="submission" date="2019-03" db="EMBL/GenBank/DDBJ databases">
        <title>Genomic Encyclopedia of Type Strains, Phase IV (KMG-IV): sequencing the most valuable type-strain genomes for metagenomic binning, comparative biology and taxonomic classification.</title>
        <authorList>
            <person name="Goeker M."/>
        </authorList>
    </citation>
    <scope>NUCLEOTIDE SEQUENCE [LARGE SCALE GENOMIC DNA]</scope>
    <source>
        <strain evidence="3 4">DSM 12121</strain>
    </source>
</reference>
<dbReference type="Gene3D" id="3.40.50.2000">
    <property type="entry name" value="Glycogen Phosphorylase B"/>
    <property type="match status" value="2"/>
</dbReference>
<dbReference type="Proteomes" id="UP000295129">
    <property type="component" value="Unassembled WGS sequence"/>
</dbReference>
<dbReference type="InterPro" id="IPR051199">
    <property type="entry name" value="LPS_LOS_Heptosyltrfase"/>
</dbReference>
<dbReference type="GO" id="GO:0009244">
    <property type="term" value="P:lipopolysaccharide core region biosynthetic process"/>
    <property type="evidence" value="ECO:0007669"/>
    <property type="project" value="TreeGrafter"/>
</dbReference>
<gene>
    <name evidence="3" type="ORF">C7389_115108</name>
</gene>
<dbReference type="CDD" id="cd03789">
    <property type="entry name" value="GT9_LPS_heptosyltransferase"/>
    <property type="match status" value="1"/>
</dbReference>
<dbReference type="AlphaFoldDB" id="A0A4R6DTH2"/>